<evidence type="ECO:0000256" key="2">
    <source>
        <dbReference type="SAM" id="SignalP"/>
    </source>
</evidence>
<evidence type="ECO:0000256" key="1">
    <source>
        <dbReference type="ARBA" id="ARBA00022729"/>
    </source>
</evidence>
<dbReference type="InterPro" id="IPR037293">
    <property type="entry name" value="Gal_Oxidase_central_sf"/>
</dbReference>
<dbReference type="Pfam" id="PF07250">
    <property type="entry name" value="Glyoxal_oxid_N"/>
    <property type="match status" value="1"/>
</dbReference>
<dbReference type="SUPFAM" id="SSF50965">
    <property type="entry name" value="Galactose oxidase, central domain"/>
    <property type="match status" value="1"/>
</dbReference>
<dbReference type="InterPro" id="IPR011043">
    <property type="entry name" value="Gal_Oxase/kelch_b-propeller"/>
</dbReference>
<feature type="domain" description="Galactose oxidase-like Early set" evidence="4">
    <location>
        <begin position="468"/>
        <end position="574"/>
    </location>
</feature>
<dbReference type="SUPFAM" id="SSF81296">
    <property type="entry name" value="E set domains"/>
    <property type="match status" value="1"/>
</dbReference>
<sequence length="575" mass="63924">MAAFQKALCLLPLFFIHGYAQFLFRNPFAPFFPRPAEGSLRVDGNAQSDFETKSKGTWQIFSKDSGVSSMHMQLLPNNKVIMYDAAAFHISNIKLPNGVCIPFKDKDGKELQDCWSHGVEFDTDTGNVRPLKMQYDPWCSSGGLSPIDGTLLSTGGWNDGIKTVRYIAPCEICDFEEYQTALADPRWYATQITLADGGFLLVGGRKAYTYEYVPPKGASNEKATKLALLDQTTDLDENNLYPFVHLSTDGNIFIFANNRAILLNLEKNEVVHEFPVLDGGSRNYPASGMSALLPIKLHVDNAEVIPAEIMVCGGAKPNAYGLAGKGQFIPALQDCGRIQITKPNAVWKKEYMPSQRVMGDMLILPTGKLLIINGAKKGTAAWAYAEDPNLVPVHYDPDGPKNKRFKELNPSKIPRMYHSTSAVLQDGKILVAGSNTNPGYDYKAKYPTELRVEKFSPPYLDKELDQHRPEIVELASTKRFTYGQTIIFRFKLEDEVLSKADIKVTMLAPPFTTHGYSMNQRMLILGKKEVTMHLGGVQQVVAVAPPSRVVAPPGYYLIFLVYRGVPSKGMWVQIM</sequence>
<keyword evidence="1 2" id="KW-0732">Signal</keyword>
<dbReference type="Gene3D" id="2.60.40.10">
    <property type="entry name" value="Immunoglobulins"/>
    <property type="match status" value="1"/>
</dbReference>
<dbReference type="InParanoid" id="A0A6P4AKS6"/>
<dbReference type="InterPro" id="IPR009880">
    <property type="entry name" value="Glyoxal_oxidase_N"/>
</dbReference>
<accession>A0A6P4AKS6</accession>
<dbReference type="GeneID" id="107431942"/>
<dbReference type="AlphaFoldDB" id="A0A6P4AKS6"/>
<dbReference type="RefSeq" id="XP_015898463.2">
    <property type="nucleotide sequence ID" value="XM_016042977.4"/>
</dbReference>
<dbReference type="InterPro" id="IPR013783">
    <property type="entry name" value="Ig-like_fold"/>
</dbReference>
<evidence type="ECO:0000259" key="3">
    <source>
        <dbReference type="Pfam" id="PF07250"/>
    </source>
</evidence>
<organism evidence="5 6">
    <name type="scientific">Ziziphus jujuba</name>
    <name type="common">Chinese jujube</name>
    <name type="synonym">Ziziphus sativa</name>
    <dbReference type="NCBI Taxonomy" id="326968"/>
    <lineage>
        <taxon>Eukaryota</taxon>
        <taxon>Viridiplantae</taxon>
        <taxon>Streptophyta</taxon>
        <taxon>Embryophyta</taxon>
        <taxon>Tracheophyta</taxon>
        <taxon>Spermatophyta</taxon>
        <taxon>Magnoliopsida</taxon>
        <taxon>eudicotyledons</taxon>
        <taxon>Gunneridae</taxon>
        <taxon>Pentapetalae</taxon>
        <taxon>rosids</taxon>
        <taxon>fabids</taxon>
        <taxon>Rosales</taxon>
        <taxon>Rhamnaceae</taxon>
        <taxon>Paliureae</taxon>
        <taxon>Ziziphus</taxon>
    </lineage>
</organism>
<proteinExistence type="predicted"/>
<evidence type="ECO:0000259" key="4">
    <source>
        <dbReference type="Pfam" id="PF09118"/>
    </source>
</evidence>
<evidence type="ECO:0000313" key="6">
    <source>
        <dbReference type="RefSeq" id="XP_015898463.2"/>
    </source>
</evidence>
<dbReference type="Pfam" id="PF09118">
    <property type="entry name" value="GO-like_E_set"/>
    <property type="match status" value="1"/>
</dbReference>
<dbReference type="InterPro" id="IPR015202">
    <property type="entry name" value="GO-like_E_set"/>
</dbReference>
<dbReference type="PANTHER" id="PTHR32208:SF93">
    <property type="entry name" value="ALDEHYDE OXIDASE GLOX1"/>
    <property type="match status" value="1"/>
</dbReference>
<dbReference type="InterPro" id="IPR014756">
    <property type="entry name" value="Ig_E-set"/>
</dbReference>
<gene>
    <name evidence="6" type="primary">LOC107431942</name>
</gene>
<name>A0A6P4AKS6_ZIZJJ</name>
<protein>
    <submittedName>
        <fullName evidence="6">Aldehyde oxidase GLOX1</fullName>
    </submittedName>
</protein>
<dbReference type="FunCoup" id="A0A6P4AKS6">
    <property type="interactions" value="6"/>
</dbReference>
<feature type="signal peptide" evidence="2">
    <location>
        <begin position="1"/>
        <end position="20"/>
    </location>
</feature>
<reference evidence="6" key="1">
    <citation type="submission" date="2025-08" db="UniProtKB">
        <authorList>
            <consortium name="RefSeq"/>
        </authorList>
    </citation>
    <scope>IDENTIFICATION</scope>
    <source>
        <tissue evidence="6">Seedling</tissue>
    </source>
</reference>
<evidence type="ECO:0000313" key="5">
    <source>
        <dbReference type="Proteomes" id="UP001652623"/>
    </source>
</evidence>
<dbReference type="CDD" id="cd02851">
    <property type="entry name" value="E_set_GO_C"/>
    <property type="match status" value="1"/>
</dbReference>
<keyword evidence="5" id="KW-1185">Reference proteome</keyword>
<feature type="domain" description="Glyoxal oxidase N-terminal" evidence="3">
    <location>
        <begin position="70"/>
        <end position="459"/>
    </location>
</feature>
<dbReference type="PANTHER" id="PTHR32208">
    <property type="entry name" value="SECRETED PROTEIN-RELATED"/>
    <property type="match status" value="1"/>
</dbReference>
<dbReference type="Gene3D" id="2.130.10.80">
    <property type="entry name" value="Galactose oxidase/kelch, beta-propeller"/>
    <property type="match status" value="1"/>
</dbReference>
<feature type="chain" id="PRO_5045198186" evidence="2">
    <location>
        <begin position="21"/>
        <end position="575"/>
    </location>
</feature>
<dbReference type="Proteomes" id="UP001652623">
    <property type="component" value="Chromosome 11"/>
</dbReference>
<dbReference type="KEGG" id="zju:107431942"/>